<comment type="caution">
    <text evidence="3">The sequence shown here is derived from an EMBL/GenBank/DDBJ whole genome shotgun (WGS) entry which is preliminary data.</text>
</comment>
<dbReference type="RefSeq" id="WP_188758389.1">
    <property type="nucleotide sequence ID" value="NZ_BMJB01000001.1"/>
</dbReference>
<reference evidence="3" key="2">
    <citation type="submission" date="2020-09" db="EMBL/GenBank/DDBJ databases">
        <authorList>
            <person name="Sun Q."/>
            <person name="Zhou Y."/>
        </authorList>
    </citation>
    <scope>NUCLEOTIDE SEQUENCE</scope>
    <source>
        <strain evidence="3">CGMCC 1.15447</strain>
    </source>
</reference>
<evidence type="ECO:0000313" key="4">
    <source>
        <dbReference type="Proteomes" id="UP000648801"/>
    </source>
</evidence>
<feature type="compositionally biased region" description="Polar residues" evidence="1">
    <location>
        <begin position="62"/>
        <end position="78"/>
    </location>
</feature>
<reference evidence="3" key="1">
    <citation type="journal article" date="2014" name="Int. J. Syst. Evol. Microbiol.">
        <title>Complete genome sequence of Corynebacterium casei LMG S-19264T (=DSM 44701T), isolated from a smear-ripened cheese.</title>
        <authorList>
            <consortium name="US DOE Joint Genome Institute (JGI-PGF)"/>
            <person name="Walter F."/>
            <person name="Albersmeier A."/>
            <person name="Kalinowski J."/>
            <person name="Ruckert C."/>
        </authorList>
    </citation>
    <scope>NUCLEOTIDE SEQUENCE</scope>
    <source>
        <strain evidence="3">CGMCC 1.15447</strain>
    </source>
</reference>
<keyword evidence="4" id="KW-1185">Reference proteome</keyword>
<proteinExistence type="predicted"/>
<name>A0A916RQH2_9BACT</name>
<feature type="compositionally biased region" description="Low complexity" evidence="1">
    <location>
        <begin position="155"/>
        <end position="167"/>
    </location>
</feature>
<feature type="compositionally biased region" description="Low complexity" evidence="1">
    <location>
        <begin position="185"/>
        <end position="197"/>
    </location>
</feature>
<feature type="signal peptide" evidence="2">
    <location>
        <begin position="1"/>
        <end position="25"/>
    </location>
</feature>
<accession>A0A916RQH2</accession>
<keyword evidence="2" id="KW-0732">Signal</keyword>
<feature type="region of interest" description="Disordered" evidence="1">
    <location>
        <begin position="47"/>
        <end position="212"/>
    </location>
</feature>
<dbReference type="AlphaFoldDB" id="A0A916RQH2"/>
<evidence type="ECO:0008006" key="5">
    <source>
        <dbReference type="Google" id="ProtNLM"/>
    </source>
</evidence>
<evidence type="ECO:0000313" key="3">
    <source>
        <dbReference type="EMBL" id="GGA62455.1"/>
    </source>
</evidence>
<feature type="chain" id="PRO_5037816079" description="Secreted protein" evidence="2">
    <location>
        <begin position="26"/>
        <end position="212"/>
    </location>
</feature>
<protein>
    <recommendedName>
        <fullName evidence="5">Secreted protein</fullName>
    </recommendedName>
</protein>
<organism evidence="3 4">
    <name type="scientific">Edaphobacter acidisoli</name>
    <dbReference type="NCBI Taxonomy" id="2040573"/>
    <lineage>
        <taxon>Bacteria</taxon>
        <taxon>Pseudomonadati</taxon>
        <taxon>Acidobacteriota</taxon>
        <taxon>Terriglobia</taxon>
        <taxon>Terriglobales</taxon>
        <taxon>Acidobacteriaceae</taxon>
        <taxon>Edaphobacter</taxon>
    </lineage>
</organism>
<dbReference type="EMBL" id="BMJB01000001">
    <property type="protein sequence ID" value="GGA62455.1"/>
    <property type="molecule type" value="Genomic_DNA"/>
</dbReference>
<feature type="compositionally biased region" description="Basic and acidic residues" evidence="1">
    <location>
        <begin position="145"/>
        <end position="154"/>
    </location>
</feature>
<sequence length="212" mass="22596">MEIKFLFHCAKVSAASVLIVGLSFAQSSQTTTARTVRKSGSIVVADRQSAREAGSGMATGRRQYSPTMQTIDSDSSAQRKNRADFPRSLNSRNSAHATESLNQPANAAKGENPLYEDHGKSGTNPMYESGKDAIAKPDTSSSGYKDGEAFEMRKSGSSQQSDQGTTGFDALARKHPAGVKYENRTAAGQQSSTSSSGETVKQDFGQVQATKR</sequence>
<evidence type="ECO:0000256" key="2">
    <source>
        <dbReference type="SAM" id="SignalP"/>
    </source>
</evidence>
<evidence type="ECO:0000256" key="1">
    <source>
        <dbReference type="SAM" id="MobiDB-lite"/>
    </source>
</evidence>
<feature type="compositionally biased region" description="Polar residues" evidence="1">
    <location>
        <begin position="88"/>
        <end position="105"/>
    </location>
</feature>
<dbReference type="Proteomes" id="UP000648801">
    <property type="component" value="Unassembled WGS sequence"/>
</dbReference>
<gene>
    <name evidence="3" type="ORF">GCM10011507_12510</name>
</gene>